<dbReference type="EMBL" id="CAKLPX010000001">
    <property type="protein sequence ID" value="CAH0991322.1"/>
    <property type="molecule type" value="Genomic_DNA"/>
</dbReference>
<reference evidence="1" key="1">
    <citation type="submission" date="2021-12" db="EMBL/GenBank/DDBJ databases">
        <authorList>
            <person name="Rodrigo-Torres L."/>
            <person name="Arahal R. D."/>
            <person name="Lucena T."/>
        </authorList>
    </citation>
    <scope>NUCLEOTIDE SEQUENCE</scope>
    <source>
        <strain evidence="1">CECT 8267</strain>
    </source>
</reference>
<dbReference type="Proteomes" id="UP000838100">
    <property type="component" value="Unassembled WGS sequence"/>
</dbReference>
<accession>A0ABN8EG49</accession>
<name>A0ABN8EG49_9GAMM</name>
<sequence>MTEQYQIIDSRTGLTEQQQQQVLAMWQQGRALPSTVDAQQRLKQVAQLAYDGQGELAGIYTSYPQVNSQLGKSFYHIRSFVRPEHRLSYLSLKMFHKLLASLEQDFVTGKDQSCIGMIAEVENPGLKSHLNQAVWKPAPFVYIGDNAQQQKVYVYYFPGAVID</sequence>
<comment type="caution">
    <text evidence="1">The sequence shown here is derived from an EMBL/GenBank/DDBJ whole genome shotgun (WGS) entry which is preliminary data.</text>
</comment>
<keyword evidence="2" id="KW-1185">Reference proteome</keyword>
<evidence type="ECO:0000313" key="2">
    <source>
        <dbReference type="Proteomes" id="UP000838100"/>
    </source>
</evidence>
<protein>
    <submittedName>
        <fullName evidence="1">Uncharacterized protein</fullName>
    </submittedName>
</protein>
<organism evidence="1 2">
    <name type="scientific">Sinobacterium norvegicum</name>
    <dbReference type="NCBI Taxonomy" id="1641715"/>
    <lineage>
        <taxon>Bacteria</taxon>
        <taxon>Pseudomonadati</taxon>
        <taxon>Pseudomonadota</taxon>
        <taxon>Gammaproteobacteria</taxon>
        <taxon>Cellvibrionales</taxon>
        <taxon>Spongiibacteraceae</taxon>
        <taxon>Sinobacterium</taxon>
    </lineage>
</organism>
<dbReference type="RefSeq" id="WP_237443977.1">
    <property type="nucleotide sequence ID" value="NZ_CAKLPX010000001.1"/>
</dbReference>
<proteinExistence type="predicted"/>
<evidence type="ECO:0000313" key="1">
    <source>
        <dbReference type="EMBL" id="CAH0991322.1"/>
    </source>
</evidence>
<gene>
    <name evidence="1" type="ORF">SIN8267_01425</name>
</gene>